<dbReference type="STRING" id="1121390.SAMN02746041_01848"/>
<evidence type="ECO:0008006" key="4">
    <source>
        <dbReference type="Google" id="ProtNLM"/>
    </source>
</evidence>
<organism evidence="2 3">
    <name type="scientific">Desulfacinum hydrothermale DSM 13146</name>
    <dbReference type="NCBI Taxonomy" id="1121390"/>
    <lineage>
        <taxon>Bacteria</taxon>
        <taxon>Pseudomonadati</taxon>
        <taxon>Thermodesulfobacteriota</taxon>
        <taxon>Syntrophobacteria</taxon>
        <taxon>Syntrophobacterales</taxon>
        <taxon>Syntrophobacteraceae</taxon>
        <taxon>Desulfacinum</taxon>
    </lineage>
</organism>
<feature type="region of interest" description="Disordered" evidence="1">
    <location>
        <begin position="240"/>
        <end position="259"/>
    </location>
</feature>
<feature type="compositionally biased region" description="Basic and acidic residues" evidence="1">
    <location>
        <begin position="249"/>
        <end position="259"/>
    </location>
</feature>
<proteinExistence type="predicted"/>
<keyword evidence="3" id="KW-1185">Reference proteome</keyword>
<evidence type="ECO:0000313" key="3">
    <source>
        <dbReference type="Proteomes" id="UP000192783"/>
    </source>
</evidence>
<protein>
    <recommendedName>
        <fullName evidence="4">Transposase</fullName>
    </recommendedName>
</protein>
<accession>A0A1W1XK21</accession>
<name>A0A1W1XK21_9BACT</name>
<reference evidence="2 3" key="1">
    <citation type="submission" date="2017-04" db="EMBL/GenBank/DDBJ databases">
        <authorList>
            <person name="Afonso C.L."/>
            <person name="Miller P.J."/>
            <person name="Scott M.A."/>
            <person name="Spackman E."/>
            <person name="Goraichik I."/>
            <person name="Dimitrov K.M."/>
            <person name="Suarez D.L."/>
            <person name="Swayne D.E."/>
        </authorList>
    </citation>
    <scope>NUCLEOTIDE SEQUENCE [LARGE SCALE GENOMIC DNA]</scope>
    <source>
        <strain evidence="2 3">DSM 13146</strain>
    </source>
</reference>
<dbReference type="AlphaFoldDB" id="A0A1W1XK21"/>
<dbReference type="OrthoDB" id="5419903at2"/>
<dbReference type="Proteomes" id="UP000192783">
    <property type="component" value="Unassembled WGS sequence"/>
</dbReference>
<dbReference type="RefSeq" id="WP_084057597.1">
    <property type="nucleotide sequence ID" value="NZ_FWXF01000009.1"/>
</dbReference>
<dbReference type="EMBL" id="FWXF01000009">
    <property type="protein sequence ID" value="SMC23901.1"/>
    <property type="molecule type" value="Genomic_DNA"/>
</dbReference>
<evidence type="ECO:0000256" key="1">
    <source>
        <dbReference type="SAM" id="MobiDB-lite"/>
    </source>
</evidence>
<gene>
    <name evidence="2" type="ORF">SAMN02746041_01848</name>
</gene>
<evidence type="ECO:0000313" key="2">
    <source>
        <dbReference type="EMBL" id="SMC23901.1"/>
    </source>
</evidence>
<sequence>MFIRRARKKDPQTGKTYFYHQLVESYRTPSGPRQRTLLNLGRLDLEPKELRRLAKRIEDQMKGQPSIAQPKHIEELALHFVSLLRKKRIQAAQAEPEKQGDKCQTVDIDSVQTSDVRTVGAEAVGAWAYDQLQMTKILKECAFTQADIDRAKVLILGKLIHPASERETHAWFHQRSALDEVMDINAKHVSLTSLYRTCDRLLSRKEDIEASLVNRERSLFGLGEKLILYDLTNTYFEGNPNAQEAQRGVSKEKRPDRPL</sequence>